<dbReference type="EMBL" id="BMYD01000002">
    <property type="protein sequence ID" value="GHA79309.1"/>
    <property type="molecule type" value="Genomic_DNA"/>
</dbReference>
<dbReference type="Pfam" id="PF02518">
    <property type="entry name" value="HATPase_c"/>
    <property type="match status" value="1"/>
</dbReference>
<dbReference type="InterPro" id="IPR013767">
    <property type="entry name" value="PAS_fold"/>
</dbReference>
<dbReference type="Pfam" id="PF00989">
    <property type="entry name" value="PAS"/>
    <property type="match status" value="1"/>
</dbReference>
<evidence type="ECO:0000256" key="3">
    <source>
        <dbReference type="ARBA" id="ARBA00012438"/>
    </source>
</evidence>
<evidence type="ECO:0000259" key="13">
    <source>
        <dbReference type="PROSITE" id="PS50110"/>
    </source>
</evidence>
<keyword evidence="4 10" id="KW-0597">Phosphoprotein</keyword>
<dbReference type="PANTHER" id="PTHR43547:SF2">
    <property type="entry name" value="HYBRID SIGNAL TRANSDUCTION HISTIDINE KINASE C"/>
    <property type="match status" value="1"/>
</dbReference>
<sequence length="865" mass="94794">MHHAISWLDHSVRSVDTRAPYDAQMTSPAARSPFLSRWLIRSPLGQALFVFLIALAVTEALVAGVAQSITRQDRIMFEAEIDRTIDAINERVTVTTNLIRGTAGLFAASGEVTIEEFNRYVEALRLTERYPGILGIGFAQWIEPRQVATLEAVMRAGGRPDFRVWPVAPREVYTSITHLEPYNARNAAAVGFDMWTEPTRRFAMMQSLNTRDAVATGRVTLMQEIDPDKQAGFLIYLPVFKRDREARMQMVGFAYAPLRADDLLRGVRGRGEPGIDYTVYDGEQPEPAAVLRNTMPDEQGREPWFTADRRLEVNGRVWTLRFSSRPSLEALSQRDIVPWLALAAFAASLILARLSWIQAQARLHAESATLAQRKAAVHLNRERAWLGATLTSIGDGVIAIDEAGHVRWMNPVAEHLTGWTRDDAVGQPREAVVDLLPADVDGGPTAMLRGRDGTVRPIVHTASPIRDGEREDETTGAVIVMHDASEQHRIEAELREADRHKDEFLAMLAHELRNPLAPIGTAAALLQRGDLDPDRMRGTIGVIARQLGHLTTLVDDLLDVSRVSRGLVTLDAAPLDLRGAVDAAIEQVRELVQQRDHALSVEIADAPLPVHGDRIRLTQVIANLLNNAAKYTPAGGRIDLRAWLEDACVHAQVRDNGIGIEPALLPHVFDLFTQGTRGLDRAQGGLGIGLSLVRTIVQLHGGRVRADSTGPGSGSTFEMTLPAIDAERLQTEPTAQDEALAAEALDVVVVDDNEDAAQMTALLLEAYGHRVRTYGDAEAALADPDAAVDAYVLDIGLPGLNGYELAQRLRADPRTASATLFALSGYGQRHDIDASRAAGFAKHFTKPVDPQRLVDALARVPARMR</sequence>
<evidence type="ECO:0000256" key="9">
    <source>
        <dbReference type="ARBA" id="ARBA00023136"/>
    </source>
</evidence>
<dbReference type="PROSITE" id="PS50110">
    <property type="entry name" value="RESPONSE_REGULATORY"/>
    <property type="match status" value="1"/>
</dbReference>
<keyword evidence="7" id="KW-0418">Kinase</keyword>
<dbReference type="PRINTS" id="PR00344">
    <property type="entry name" value="BCTRLSENSOR"/>
</dbReference>
<evidence type="ECO:0000259" key="12">
    <source>
        <dbReference type="PROSITE" id="PS50109"/>
    </source>
</evidence>
<dbReference type="InterPro" id="IPR036097">
    <property type="entry name" value="HisK_dim/P_sf"/>
</dbReference>
<dbReference type="Gene3D" id="3.40.50.2300">
    <property type="match status" value="1"/>
</dbReference>
<dbReference type="PROSITE" id="PS50113">
    <property type="entry name" value="PAC"/>
    <property type="match status" value="1"/>
</dbReference>
<reference evidence="17" key="2">
    <citation type="submission" date="2020-09" db="EMBL/GenBank/DDBJ databases">
        <authorList>
            <person name="Sun Q."/>
            <person name="Kim S."/>
        </authorList>
    </citation>
    <scope>NUCLEOTIDE SEQUENCE</scope>
    <source>
        <strain evidence="17">KCTC 23077</strain>
    </source>
</reference>
<dbReference type="InterPro" id="IPR005467">
    <property type="entry name" value="His_kinase_dom"/>
</dbReference>
<dbReference type="AlphaFoldDB" id="A0A918W998"/>
<evidence type="ECO:0000256" key="7">
    <source>
        <dbReference type="ARBA" id="ARBA00022777"/>
    </source>
</evidence>
<dbReference type="InterPro" id="IPR001789">
    <property type="entry name" value="Sig_transdc_resp-reg_receiver"/>
</dbReference>
<dbReference type="InterPro" id="IPR011006">
    <property type="entry name" value="CheY-like_superfamily"/>
</dbReference>
<protein>
    <recommendedName>
        <fullName evidence="3">histidine kinase</fullName>
        <ecNumber evidence="3">2.7.13.3</ecNumber>
    </recommendedName>
</protein>
<gene>
    <name evidence="17" type="ORF">GCM10007067_15990</name>
</gene>
<evidence type="ECO:0000256" key="2">
    <source>
        <dbReference type="ARBA" id="ARBA00004370"/>
    </source>
</evidence>
<dbReference type="GO" id="GO:0006355">
    <property type="term" value="P:regulation of DNA-templated transcription"/>
    <property type="evidence" value="ECO:0007669"/>
    <property type="project" value="InterPro"/>
</dbReference>
<dbReference type="InterPro" id="IPR036890">
    <property type="entry name" value="HATPase_C_sf"/>
</dbReference>
<keyword evidence="8 11" id="KW-1133">Transmembrane helix</keyword>
<dbReference type="NCBIfam" id="TIGR00229">
    <property type="entry name" value="sensory_box"/>
    <property type="match status" value="1"/>
</dbReference>
<dbReference type="FunFam" id="3.30.565.10:FF:000006">
    <property type="entry name" value="Sensor histidine kinase WalK"/>
    <property type="match status" value="1"/>
</dbReference>
<proteinExistence type="predicted"/>
<evidence type="ECO:0000256" key="4">
    <source>
        <dbReference type="ARBA" id="ARBA00022553"/>
    </source>
</evidence>
<dbReference type="EC" id="2.7.13.3" evidence="3"/>
<keyword evidence="5" id="KW-0808">Transferase</keyword>
<reference evidence="17" key="1">
    <citation type="journal article" date="2014" name="Int. J. Syst. Evol. Microbiol.">
        <title>Complete genome sequence of Corynebacterium casei LMG S-19264T (=DSM 44701T), isolated from a smear-ripened cheese.</title>
        <authorList>
            <consortium name="US DOE Joint Genome Institute (JGI-PGF)"/>
            <person name="Walter F."/>
            <person name="Albersmeier A."/>
            <person name="Kalinowski J."/>
            <person name="Ruckert C."/>
        </authorList>
    </citation>
    <scope>NUCLEOTIDE SEQUENCE</scope>
    <source>
        <strain evidence="17">KCTC 23077</strain>
    </source>
</reference>
<comment type="subcellular location">
    <subcellularLocation>
        <location evidence="2">Membrane</location>
    </subcellularLocation>
</comment>
<dbReference type="SUPFAM" id="SSF55785">
    <property type="entry name" value="PYP-like sensor domain (PAS domain)"/>
    <property type="match status" value="1"/>
</dbReference>
<evidence type="ECO:0000259" key="16">
    <source>
        <dbReference type="PROSITE" id="PS50839"/>
    </source>
</evidence>
<dbReference type="Gene3D" id="3.30.450.350">
    <property type="entry name" value="CHASE domain"/>
    <property type="match status" value="1"/>
</dbReference>
<dbReference type="InterPro" id="IPR000700">
    <property type="entry name" value="PAS-assoc_C"/>
</dbReference>
<accession>A0A918W998</accession>
<dbReference type="InterPro" id="IPR004358">
    <property type="entry name" value="Sig_transdc_His_kin-like_C"/>
</dbReference>
<dbReference type="SUPFAM" id="SSF55874">
    <property type="entry name" value="ATPase domain of HSP90 chaperone/DNA topoisomerase II/histidine kinase"/>
    <property type="match status" value="1"/>
</dbReference>
<dbReference type="InterPro" id="IPR035965">
    <property type="entry name" value="PAS-like_dom_sf"/>
</dbReference>
<dbReference type="Pfam" id="PF00072">
    <property type="entry name" value="Response_reg"/>
    <property type="match status" value="1"/>
</dbReference>
<dbReference type="CDD" id="cd00075">
    <property type="entry name" value="HATPase"/>
    <property type="match status" value="1"/>
</dbReference>
<name>A0A918W998_9GAMM</name>
<evidence type="ECO:0000256" key="5">
    <source>
        <dbReference type="ARBA" id="ARBA00022679"/>
    </source>
</evidence>
<dbReference type="CDD" id="cd00130">
    <property type="entry name" value="PAS"/>
    <property type="match status" value="1"/>
</dbReference>
<dbReference type="CDD" id="cd00082">
    <property type="entry name" value="HisKA"/>
    <property type="match status" value="1"/>
</dbReference>
<dbReference type="Gene3D" id="3.30.565.10">
    <property type="entry name" value="Histidine kinase-like ATPase, C-terminal domain"/>
    <property type="match status" value="1"/>
</dbReference>
<evidence type="ECO:0000256" key="11">
    <source>
        <dbReference type="SAM" id="Phobius"/>
    </source>
</evidence>
<feature type="domain" description="PAC" evidence="15">
    <location>
        <begin position="441"/>
        <end position="496"/>
    </location>
</feature>
<evidence type="ECO:0000256" key="6">
    <source>
        <dbReference type="ARBA" id="ARBA00022692"/>
    </source>
</evidence>
<dbReference type="Pfam" id="PF00512">
    <property type="entry name" value="HisKA"/>
    <property type="match status" value="1"/>
</dbReference>
<feature type="domain" description="CHASE" evidence="16">
    <location>
        <begin position="108"/>
        <end position="321"/>
    </location>
</feature>
<dbReference type="InterPro" id="IPR006189">
    <property type="entry name" value="CHASE_dom"/>
</dbReference>
<dbReference type="Gene3D" id="3.30.450.20">
    <property type="entry name" value="PAS domain"/>
    <property type="match status" value="1"/>
</dbReference>
<dbReference type="InterPro" id="IPR000014">
    <property type="entry name" value="PAS"/>
</dbReference>
<dbReference type="GO" id="GO:0000155">
    <property type="term" value="F:phosphorelay sensor kinase activity"/>
    <property type="evidence" value="ECO:0007669"/>
    <property type="project" value="InterPro"/>
</dbReference>
<dbReference type="PROSITE" id="PS50112">
    <property type="entry name" value="PAS"/>
    <property type="match status" value="1"/>
</dbReference>
<dbReference type="SMART" id="SM00387">
    <property type="entry name" value="HATPase_c"/>
    <property type="match status" value="1"/>
</dbReference>
<evidence type="ECO:0000313" key="18">
    <source>
        <dbReference type="Proteomes" id="UP000646426"/>
    </source>
</evidence>
<feature type="domain" description="PAS" evidence="14">
    <location>
        <begin position="382"/>
        <end position="436"/>
    </location>
</feature>
<feature type="modified residue" description="4-aspartylphosphate" evidence="10">
    <location>
        <position position="794"/>
    </location>
</feature>
<dbReference type="InterPro" id="IPR003661">
    <property type="entry name" value="HisK_dim/P_dom"/>
</dbReference>
<organism evidence="17 18">
    <name type="scientific">Cognatilysobacter bugurensis</name>
    <dbReference type="NCBI Taxonomy" id="543356"/>
    <lineage>
        <taxon>Bacteria</taxon>
        <taxon>Pseudomonadati</taxon>
        <taxon>Pseudomonadota</taxon>
        <taxon>Gammaproteobacteria</taxon>
        <taxon>Lysobacterales</taxon>
        <taxon>Lysobacteraceae</taxon>
        <taxon>Cognatilysobacter</taxon>
    </lineage>
</organism>
<feature type="domain" description="Histidine kinase" evidence="12">
    <location>
        <begin position="507"/>
        <end position="725"/>
    </location>
</feature>
<dbReference type="SUPFAM" id="SSF52172">
    <property type="entry name" value="CheY-like"/>
    <property type="match status" value="1"/>
</dbReference>
<dbReference type="SUPFAM" id="SSF47384">
    <property type="entry name" value="Homodimeric domain of signal transducing histidine kinase"/>
    <property type="match status" value="1"/>
</dbReference>
<evidence type="ECO:0000256" key="8">
    <source>
        <dbReference type="ARBA" id="ARBA00022989"/>
    </source>
</evidence>
<feature type="transmembrane region" description="Helical" evidence="11">
    <location>
        <begin position="44"/>
        <end position="66"/>
    </location>
</feature>
<dbReference type="GO" id="GO:0005886">
    <property type="term" value="C:plasma membrane"/>
    <property type="evidence" value="ECO:0007669"/>
    <property type="project" value="UniProtKB-ARBA"/>
</dbReference>
<feature type="domain" description="Response regulatory" evidence="13">
    <location>
        <begin position="746"/>
        <end position="861"/>
    </location>
</feature>
<dbReference type="InterPro" id="IPR003594">
    <property type="entry name" value="HATPase_dom"/>
</dbReference>
<dbReference type="InterPro" id="IPR042240">
    <property type="entry name" value="CHASE_sf"/>
</dbReference>
<keyword evidence="6 11" id="KW-0812">Transmembrane</keyword>
<dbReference type="SMART" id="SM01079">
    <property type="entry name" value="CHASE"/>
    <property type="match status" value="1"/>
</dbReference>
<dbReference type="PROSITE" id="PS50109">
    <property type="entry name" value="HIS_KIN"/>
    <property type="match status" value="1"/>
</dbReference>
<keyword evidence="18" id="KW-1185">Reference proteome</keyword>
<evidence type="ECO:0000259" key="14">
    <source>
        <dbReference type="PROSITE" id="PS50112"/>
    </source>
</evidence>
<evidence type="ECO:0000256" key="10">
    <source>
        <dbReference type="PROSITE-ProRule" id="PRU00169"/>
    </source>
</evidence>
<dbReference type="SMART" id="SM00388">
    <property type="entry name" value="HisKA"/>
    <property type="match status" value="1"/>
</dbReference>
<keyword evidence="9 11" id="KW-0472">Membrane</keyword>
<dbReference type="Proteomes" id="UP000646426">
    <property type="component" value="Unassembled WGS sequence"/>
</dbReference>
<dbReference type="SMART" id="SM00091">
    <property type="entry name" value="PAS"/>
    <property type="match status" value="1"/>
</dbReference>
<comment type="caution">
    <text evidence="17">The sequence shown here is derived from an EMBL/GenBank/DDBJ whole genome shotgun (WGS) entry which is preliminary data.</text>
</comment>
<dbReference type="PANTHER" id="PTHR43547">
    <property type="entry name" value="TWO-COMPONENT HISTIDINE KINASE"/>
    <property type="match status" value="1"/>
</dbReference>
<dbReference type="SMART" id="SM00448">
    <property type="entry name" value="REC"/>
    <property type="match status" value="1"/>
</dbReference>
<evidence type="ECO:0000259" key="15">
    <source>
        <dbReference type="PROSITE" id="PS50113"/>
    </source>
</evidence>
<comment type="catalytic activity">
    <reaction evidence="1">
        <text>ATP + protein L-histidine = ADP + protein N-phospho-L-histidine.</text>
        <dbReference type="EC" id="2.7.13.3"/>
    </reaction>
</comment>
<dbReference type="Pfam" id="PF03924">
    <property type="entry name" value="CHASE"/>
    <property type="match status" value="1"/>
</dbReference>
<dbReference type="Gene3D" id="1.10.287.130">
    <property type="match status" value="1"/>
</dbReference>
<dbReference type="PROSITE" id="PS50839">
    <property type="entry name" value="CHASE"/>
    <property type="match status" value="1"/>
</dbReference>
<evidence type="ECO:0000256" key="1">
    <source>
        <dbReference type="ARBA" id="ARBA00000085"/>
    </source>
</evidence>
<evidence type="ECO:0000313" key="17">
    <source>
        <dbReference type="EMBL" id="GHA79309.1"/>
    </source>
</evidence>